<dbReference type="PROSITE" id="PS50943">
    <property type="entry name" value="HTH_CROC1"/>
    <property type="match status" value="1"/>
</dbReference>
<dbReference type="CDD" id="cd00093">
    <property type="entry name" value="HTH_XRE"/>
    <property type="match status" value="1"/>
</dbReference>
<dbReference type="SUPFAM" id="SSF47413">
    <property type="entry name" value="lambda repressor-like DNA-binding domains"/>
    <property type="match status" value="1"/>
</dbReference>
<reference evidence="3" key="1">
    <citation type="journal article" date="2019" name="Int. J. Syst. Evol. Microbiol.">
        <title>The Global Catalogue of Microorganisms (GCM) 10K type strain sequencing project: providing services to taxonomists for standard genome sequencing and annotation.</title>
        <authorList>
            <consortium name="The Broad Institute Genomics Platform"/>
            <consortium name="The Broad Institute Genome Sequencing Center for Infectious Disease"/>
            <person name="Wu L."/>
            <person name="Ma J."/>
        </authorList>
    </citation>
    <scope>NUCLEOTIDE SEQUENCE [LARGE SCALE GENOMIC DNA]</scope>
    <source>
        <strain evidence="3">CCUG 53519</strain>
    </source>
</reference>
<dbReference type="RefSeq" id="WP_379292261.1">
    <property type="nucleotide sequence ID" value="NZ_JBHTKX010000001.1"/>
</dbReference>
<gene>
    <name evidence="2" type="ORF">ACFQ3J_00455</name>
</gene>
<protein>
    <submittedName>
        <fullName evidence="2">Helix-turn-helix domain-containing protein</fullName>
    </submittedName>
</protein>
<dbReference type="InterPro" id="IPR001387">
    <property type="entry name" value="Cro/C1-type_HTH"/>
</dbReference>
<dbReference type="Pfam" id="PF13443">
    <property type="entry name" value="HTH_26"/>
    <property type="match status" value="1"/>
</dbReference>
<evidence type="ECO:0000259" key="1">
    <source>
        <dbReference type="PROSITE" id="PS50943"/>
    </source>
</evidence>
<proteinExistence type="predicted"/>
<organism evidence="2 3">
    <name type="scientific">Paenibacillus provencensis</name>
    <dbReference type="NCBI Taxonomy" id="441151"/>
    <lineage>
        <taxon>Bacteria</taxon>
        <taxon>Bacillati</taxon>
        <taxon>Bacillota</taxon>
        <taxon>Bacilli</taxon>
        <taxon>Bacillales</taxon>
        <taxon>Paenibacillaceae</taxon>
        <taxon>Paenibacillus</taxon>
    </lineage>
</organism>
<keyword evidence="3" id="KW-1185">Reference proteome</keyword>
<evidence type="ECO:0000313" key="3">
    <source>
        <dbReference type="Proteomes" id="UP001597169"/>
    </source>
</evidence>
<name>A0ABW3PXM8_9BACL</name>
<dbReference type="EMBL" id="JBHTKX010000001">
    <property type="protein sequence ID" value="MFD1126645.1"/>
    <property type="molecule type" value="Genomic_DNA"/>
</dbReference>
<dbReference type="Gene3D" id="1.10.260.40">
    <property type="entry name" value="lambda repressor-like DNA-binding domains"/>
    <property type="match status" value="1"/>
</dbReference>
<sequence length="69" mass="7711">MVRVNLAVVMAKKRMHSLKEVAAETGISRTTLTALYYEKGKGVQFDTIDKLCGYFNVEVGELLERTEAS</sequence>
<dbReference type="InterPro" id="IPR010982">
    <property type="entry name" value="Lambda_DNA-bd_dom_sf"/>
</dbReference>
<dbReference type="Proteomes" id="UP001597169">
    <property type="component" value="Unassembled WGS sequence"/>
</dbReference>
<evidence type="ECO:0000313" key="2">
    <source>
        <dbReference type="EMBL" id="MFD1126645.1"/>
    </source>
</evidence>
<feature type="domain" description="HTH cro/C1-type" evidence="1">
    <location>
        <begin position="17"/>
        <end position="62"/>
    </location>
</feature>
<accession>A0ABW3PXM8</accession>
<comment type="caution">
    <text evidence="2">The sequence shown here is derived from an EMBL/GenBank/DDBJ whole genome shotgun (WGS) entry which is preliminary data.</text>
</comment>
<dbReference type="SMART" id="SM00530">
    <property type="entry name" value="HTH_XRE"/>
    <property type="match status" value="1"/>
</dbReference>